<feature type="transmembrane region" description="Helical" evidence="1">
    <location>
        <begin position="55"/>
        <end position="82"/>
    </location>
</feature>
<dbReference type="EMBL" id="JBHUGD010000001">
    <property type="protein sequence ID" value="MFD1945960.1"/>
    <property type="molecule type" value="Genomic_DNA"/>
</dbReference>
<feature type="transmembrane region" description="Helical" evidence="1">
    <location>
        <begin position="165"/>
        <end position="183"/>
    </location>
</feature>
<comment type="caution">
    <text evidence="2">The sequence shown here is derived from an EMBL/GenBank/DDBJ whole genome shotgun (WGS) entry which is preliminary data.</text>
</comment>
<sequence length="190" mass="20235">MRRALRVTLTVVPVGLVTGWLSVGVLGRLAMMLLARLNPAATGVTSDDGFEMGTFTLAGTANLMFAAGTFLGLLSAVLYLLLRPLMTGPGWFRLLSVSLGAGVVVASQVVHPDGVDFTLLRPLWLAVGLFVLIPTLHVAVVSAVSERLLSDDPRRWRELPGWLGWPARGALAVLFVLALIDLVRDVAVLG</sequence>
<name>A0ABW4TH66_9ACTN</name>
<organism evidence="2 3">
    <name type="scientific">Nocardioides aestuarii</name>
    <dbReference type="NCBI Taxonomy" id="252231"/>
    <lineage>
        <taxon>Bacteria</taxon>
        <taxon>Bacillati</taxon>
        <taxon>Actinomycetota</taxon>
        <taxon>Actinomycetes</taxon>
        <taxon>Propionibacteriales</taxon>
        <taxon>Nocardioidaceae</taxon>
        <taxon>Nocardioides</taxon>
    </lineage>
</organism>
<feature type="transmembrane region" description="Helical" evidence="1">
    <location>
        <begin position="123"/>
        <end position="144"/>
    </location>
</feature>
<keyword evidence="1" id="KW-0472">Membrane</keyword>
<evidence type="ECO:0008006" key="4">
    <source>
        <dbReference type="Google" id="ProtNLM"/>
    </source>
</evidence>
<keyword evidence="3" id="KW-1185">Reference proteome</keyword>
<reference evidence="3" key="1">
    <citation type="journal article" date="2019" name="Int. J. Syst. Evol. Microbiol.">
        <title>The Global Catalogue of Microorganisms (GCM) 10K type strain sequencing project: providing services to taxonomists for standard genome sequencing and annotation.</title>
        <authorList>
            <consortium name="The Broad Institute Genomics Platform"/>
            <consortium name="The Broad Institute Genome Sequencing Center for Infectious Disease"/>
            <person name="Wu L."/>
            <person name="Ma J."/>
        </authorList>
    </citation>
    <scope>NUCLEOTIDE SEQUENCE [LARGE SCALE GENOMIC DNA]</scope>
    <source>
        <strain evidence="3">CGMCC 1.12477</strain>
    </source>
</reference>
<feature type="transmembrane region" description="Helical" evidence="1">
    <location>
        <begin position="94"/>
        <end position="111"/>
    </location>
</feature>
<keyword evidence="1" id="KW-1133">Transmembrane helix</keyword>
<evidence type="ECO:0000256" key="1">
    <source>
        <dbReference type="SAM" id="Phobius"/>
    </source>
</evidence>
<feature type="transmembrane region" description="Helical" evidence="1">
    <location>
        <begin position="7"/>
        <end position="35"/>
    </location>
</feature>
<proteinExistence type="predicted"/>
<evidence type="ECO:0000313" key="2">
    <source>
        <dbReference type="EMBL" id="MFD1945960.1"/>
    </source>
</evidence>
<dbReference type="Proteomes" id="UP001597351">
    <property type="component" value="Unassembled WGS sequence"/>
</dbReference>
<keyword evidence="1" id="KW-0812">Transmembrane</keyword>
<dbReference type="RefSeq" id="WP_343915127.1">
    <property type="nucleotide sequence ID" value="NZ_BAAAJT010000002.1"/>
</dbReference>
<gene>
    <name evidence="2" type="ORF">ACFSDE_04095</name>
</gene>
<protein>
    <recommendedName>
        <fullName evidence="4">DUF998 domain-containing protein</fullName>
    </recommendedName>
</protein>
<accession>A0ABW4TH66</accession>
<evidence type="ECO:0000313" key="3">
    <source>
        <dbReference type="Proteomes" id="UP001597351"/>
    </source>
</evidence>